<gene>
    <name evidence="1" type="ORF">WICMUC_002550</name>
</gene>
<reference evidence="1" key="2">
    <citation type="submission" date="2021-01" db="EMBL/GenBank/DDBJ databases">
        <authorList>
            <person name="Schikora-Tamarit M.A."/>
        </authorList>
    </citation>
    <scope>NUCLEOTIDE SEQUENCE</scope>
    <source>
        <strain evidence="1">CBS6341</strain>
    </source>
</reference>
<name>A0A9P8TDM7_9ASCO</name>
<organism evidence="1 2">
    <name type="scientific">Wickerhamomyces mucosus</name>
    <dbReference type="NCBI Taxonomy" id="1378264"/>
    <lineage>
        <taxon>Eukaryota</taxon>
        <taxon>Fungi</taxon>
        <taxon>Dikarya</taxon>
        <taxon>Ascomycota</taxon>
        <taxon>Saccharomycotina</taxon>
        <taxon>Saccharomycetes</taxon>
        <taxon>Phaffomycetales</taxon>
        <taxon>Wickerhamomycetaceae</taxon>
        <taxon>Wickerhamomyces</taxon>
    </lineage>
</organism>
<evidence type="ECO:0000313" key="1">
    <source>
        <dbReference type="EMBL" id="KAH3675633.1"/>
    </source>
</evidence>
<evidence type="ECO:0000313" key="2">
    <source>
        <dbReference type="Proteomes" id="UP000769528"/>
    </source>
</evidence>
<protein>
    <submittedName>
        <fullName evidence="1">Uncharacterized protein</fullName>
    </submittedName>
</protein>
<comment type="caution">
    <text evidence="1">The sequence shown here is derived from an EMBL/GenBank/DDBJ whole genome shotgun (WGS) entry which is preliminary data.</text>
</comment>
<dbReference type="AlphaFoldDB" id="A0A9P8TDM7"/>
<dbReference type="OrthoDB" id="3980718at2759"/>
<dbReference type="EMBL" id="JAEUBF010000734">
    <property type="protein sequence ID" value="KAH3675633.1"/>
    <property type="molecule type" value="Genomic_DNA"/>
</dbReference>
<sequence>MSFNRNWKIWLYPWIFKRHFRDSNYARRQLSVNFPYLKDKSLLLQSFQKDPSIPFNILRDVLNFPISDPLSLVPIQHALSTLIILNDSQDLDSLVSKEKDLNQLWLKCIKVSIGTPSLINGLLNISNNKVLAKRFKIIDDFPEQLICALLYHENFQLAESLAKKYLLQKQSVNWVPLINVSLLLNEKHGLNLLSLLYEQFPNKSFYEIVIPHLKSLRINRNYINSWNNILVANQDFPKTSSEALNEEFESMLETGNMKSFRNCLQNISRFAFTNPNWLKESTLFLIAKFISKSNPESQEQILQSLIDSCGFHNFKDAKFWNYLFKKSSISTTVLDRALIRLNIYSKDFILSKSNRLVKDNKAKEFWSYVKKFELDDEILCSLSIDILTMSLRSLDDLSKTYDFTIHLLYTKPNESSKIVKTFITESWRLIKSKTDKQKVELFARKLENHLNSQNLMTDELINYFILSDLKFHNYQSAIIRLNYLLNSPRSFIDIRTVDTVVKVLLKLPKTVYIFNEQSHLLAFTLAFKCYKNLKFISNLTWSRLLNQIGHSYKNIDDIEQYFTKIIDIINLQSQNLRFNSSNRNHPLRQIFHDKLIIRILNWGFMKSSVDTGTPWDGFKLLKKLQYKGVFIPSNLVQKELLRLSAVLHYPNDLNFKVKSKMKYRAFEINPCYDYSTTIDELNRISAQSASPNIVLK</sequence>
<reference evidence="1" key="1">
    <citation type="journal article" date="2021" name="Open Biol.">
        <title>Shared evolutionary footprints suggest mitochondrial oxidative damage underlies multiple complex I losses in fungi.</title>
        <authorList>
            <person name="Schikora-Tamarit M.A."/>
            <person name="Marcet-Houben M."/>
            <person name="Nosek J."/>
            <person name="Gabaldon T."/>
        </authorList>
    </citation>
    <scope>NUCLEOTIDE SEQUENCE</scope>
    <source>
        <strain evidence="1">CBS6341</strain>
    </source>
</reference>
<dbReference type="Proteomes" id="UP000769528">
    <property type="component" value="Unassembled WGS sequence"/>
</dbReference>
<proteinExistence type="predicted"/>
<keyword evidence="2" id="KW-1185">Reference proteome</keyword>
<accession>A0A9P8TDM7</accession>